<organism evidence="2">
    <name type="scientific">Photinus pyralis</name>
    <name type="common">Common eastern firefly</name>
    <name type="synonym">Lampyris pyralis</name>
    <dbReference type="NCBI Taxonomy" id="7054"/>
    <lineage>
        <taxon>Eukaryota</taxon>
        <taxon>Metazoa</taxon>
        <taxon>Ecdysozoa</taxon>
        <taxon>Arthropoda</taxon>
        <taxon>Hexapoda</taxon>
        <taxon>Insecta</taxon>
        <taxon>Pterygota</taxon>
        <taxon>Neoptera</taxon>
        <taxon>Endopterygota</taxon>
        <taxon>Coleoptera</taxon>
        <taxon>Polyphaga</taxon>
        <taxon>Elateriformia</taxon>
        <taxon>Elateroidea</taxon>
        <taxon>Lampyridae</taxon>
        <taxon>Lampyrinae</taxon>
        <taxon>Photinus</taxon>
    </lineage>
</organism>
<protein>
    <submittedName>
        <fullName evidence="2">Uncharacterized protein</fullName>
    </submittedName>
</protein>
<evidence type="ECO:0000256" key="1">
    <source>
        <dbReference type="SAM" id="MobiDB-lite"/>
    </source>
</evidence>
<proteinExistence type="predicted"/>
<accession>A0A1Y1MLR3</accession>
<sequence>MKRIRMSRGRKEEKNSGKRTHRQIQGADNEGGAEISKEKHSIARFRYGNEKLEGNIHIHNAHFWSQQNPHWLREVSKIYTKTLQAKVVSFKKTLLTTLHLIPL</sequence>
<feature type="region of interest" description="Disordered" evidence="1">
    <location>
        <begin position="1"/>
        <end position="37"/>
    </location>
</feature>
<reference evidence="2" key="1">
    <citation type="journal article" date="2016" name="Sci. Rep.">
        <title>Molecular characterization of firefly nuptial gifts: a multi-omics approach sheds light on postcopulatory sexual selection.</title>
        <authorList>
            <person name="Al-Wathiqui N."/>
            <person name="Fallon T.R."/>
            <person name="South A."/>
            <person name="Weng J.K."/>
            <person name="Lewis S.M."/>
        </authorList>
    </citation>
    <scope>NUCLEOTIDE SEQUENCE</scope>
</reference>
<evidence type="ECO:0000313" key="2">
    <source>
        <dbReference type="EMBL" id="JAV86611.1"/>
    </source>
</evidence>
<dbReference type="EMBL" id="GEZM01027833">
    <property type="protein sequence ID" value="JAV86611.1"/>
    <property type="molecule type" value="Transcribed_RNA"/>
</dbReference>
<name>A0A1Y1MLR3_PHOPY</name>
<dbReference type="AlphaFoldDB" id="A0A1Y1MLR3"/>